<evidence type="ECO:0000313" key="3">
    <source>
        <dbReference type="EMBL" id="MDQ0324782.1"/>
    </source>
</evidence>
<feature type="signal peptide" evidence="2">
    <location>
        <begin position="1"/>
        <end position="28"/>
    </location>
</feature>
<evidence type="ECO:0000313" key="4">
    <source>
        <dbReference type="Proteomes" id="UP001230253"/>
    </source>
</evidence>
<feature type="chain" id="PRO_5045566367" evidence="2">
    <location>
        <begin position="29"/>
        <end position="249"/>
    </location>
</feature>
<sequence>MPRNARRFGGVAAIATAFFLGLSATAFAQDDAGSENAPAAASDEQATPAPATPAEGQSDEEAEPAPETGEAREAPAQAAPRDSQAAAEPGKAVPEYLDVLKGEQAMPEPVRKTWEALHEAALSGDIERLRPLIEAQDPAPAFGFDNVGDPIDYLKSLSGDPEGREMLAIMLEILESDFLYVDRDSPNAMYLWPYFARYPLDRLSPQQMVQLFTLITAGDWQDIKSYGAYIFFRLGISPDGRWHFFLAGD</sequence>
<evidence type="ECO:0000256" key="2">
    <source>
        <dbReference type="SAM" id="SignalP"/>
    </source>
</evidence>
<protein>
    <submittedName>
        <fullName evidence="3">Uncharacterized protein</fullName>
    </submittedName>
</protein>
<name>A0ABU0C3G0_9BRAD</name>
<keyword evidence="2" id="KW-0732">Signal</keyword>
<organism evidence="3 4">
    <name type="scientific">Rhodopseudomonas julia</name>
    <dbReference type="NCBI Taxonomy" id="200617"/>
    <lineage>
        <taxon>Bacteria</taxon>
        <taxon>Pseudomonadati</taxon>
        <taxon>Pseudomonadota</taxon>
        <taxon>Alphaproteobacteria</taxon>
        <taxon>Hyphomicrobiales</taxon>
        <taxon>Nitrobacteraceae</taxon>
        <taxon>Rhodopseudomonas</taxon>
    </lineage>
</organism>
<gene>
    <name evidence="3" type="ORF">J2R99_000631</name>
</gene>
<reference evidence="3 4" key="1">
    <citation type="submission" date="2023-07" db="EMBL/GenBank/DDBJ databases">
        <title>Genomic Encyclopedia of Type Strains, Phase IV (KMG-IV): sequencing the most valuable type-strain genomes for metagenomic binning, comparative biology and taxonomic classification.</title>
        <authorList>
            <person name="Goeker M."/>
        </authorList>
    </citation>
    <scope>NUCLEOTIDE SEQUENCE [LARGE SCALE GENOMIC DNA]</scope>
    <source>
        <strain evidence="3 4">DSM 11549</strain>
    </source>
</reference>
<dbReference type="Proteomes" id="UP001230253">
    <property type="component" value="Unassembled WGS sequence"/>
</dbReference>
<dbReference type="EMBL" id="JAUSUK010000001">
    <property type="protein sequence ID" value="MDQ0324782.1"/>
    <property type="molecule type" value="Genomic_DNA"/>
</dbReference>
<keyword evidence="4" id="KW-1185">Reference proteome</keyword>
<dbReference type="RefSeq" id="WP_307153039.1">
    <property type="nucleotide sequence ID" value="NZ_JAUSUK010000001.1"/>
</dbReference>
<evidence type="ECO:0000256" key="1">
    <source>
        <dbReference type="SAM" id="MobiDB-lite"/>
    </source>
</evidence>
<feature type="compositionally biased region" description="Low complexity" evidence="1">
    <location>
        <begin position="74"/>
        <end position="87"/>
    </location>
</feature>
<feature type="region of interest" description="Disordered" evidence="1">
    <location>
        <begin position="31"/>
        <end position="90"/>
    </location>
</feature>
<proteinExistence type="predicted"/>
<comment type="caution">
    <text evidence="3">The sequence shown here is derived from an EMBL/GenBank/DDBJ whole genome shotgun (WGS) entry which is preliminary data.</text>
</comment>
<accession>A0ABU0C3G0</accession>